<dbReference type="PROSITE" id="PS00622">
    <property type="entry name" value="HTH_LUXR_1"/>
    <property type="match status" value="1"/>
</dbReference>
<keyword evidence="9" id="KW-1185">Reference proteome</keyword>
<sequence length="230" mass="24912">MTTESPGRSVSIRVLVADDQPLLRHSLALLIDGTPGLTVVGQAATGNEAVSLTRERRPDVVLMDIRMPDGDGIEAAERITAATDLGGTRVVVLSMFALDEYVAAALRAGAHGFLLKDAHPDQLVDAIRRTHAGEFLFAPSILTRFVAHYLDRPGPPQVRKIDGLTGRETEVLALVARGLSNDEIARSLTISIKTVKTHIGNLLTKLDARDRAQLVIAAYENDLVERRPSR</sequence>
<dbReference type="InterPro" id="IPR000792">
    <property type="entry name" value="Tscrpt_reg_LuxR_C"/>
</dbReference>
<dbReference type="PROSITE" id="PS50110">
    <property type="entry name" value="RESPONSE_REGULATORY"/>
    <property type="match status" value="1"/>
</dbReference>
<dbReference type="InterPro" id="IPR011006">
    <property type="entry name" value="CheY-like_superfamily"/>
</dbReference>
<dbReference type="SUPFAM" id="SSF52172">
    <property type="entry name" value="CheY-like"/>
    <property type="match status" value="1"/>
</dbReference>
<protein>
    <submittedName>
        <fullName evidence="8">DNA-binding response regulator</fullName>
    </submittedName>
</protein>
<evidence type="ECO:0000256" key="2">
    <source>
        <dbReference type="ARBA" id="ARBA00023015"/>
    </source>
</evidence>
<dbReference type="CDD" id="cd17535">
    <property type="entry name" value="REC_NarL-like"/>
    <property type="match status" value="1"/>
</dbReference>
<name>A0ABQ4IY59_9ACTN</name>
<dbReference type="CDD" id="cd06170">
    <property type="entry name" value="LuxR_C_like"/>
    <property type="match status" value="1"/>
</dbReference>
<dbReference type="InterPro" id="IPR001789">
    <property type="entry name" value="Sig_transdc_resp-reg_receiver"/>
</dbReference>
<dbReference type="SMART" id="SM00448">
    <property type="entry name" value="REC"/>
    <property type="match status" value="1"/>
</dbReference>
<keyword evidence="2" id="KW-0805">Transcription regulation</keyword>
<dbReference type="PANTHER" id="PTHR43214:SF24">
    <property type="entry name" value="TRANSCRIPTIONAL REGULATORY PROTEIN NARL-RELATED"/>
    <property type="match status" value="1"/>
</dbReference>
<comment type="caution">
    <text evidence="8">The sequence shown here is derived from an EMBL/GenBank/DDBJ whole genome shotgun (WGS) entry which is preliminary data.</text>
</comment>
<dbReference type="Pfam" id="PF00196">
    <property type="entry name" value="GerE"/>
    <property type="match status" value="1"/>
</dbReference>
<dbReference type="Proteomes" id="UP000643165">
    <property type="component" value="Unassembled WGS sequence"/>
</dbReference>
<dbReference type="PRINTS" id="PR00038">
    <property type="entry name" value="HTHLUXR"/>
</dbReference>
<evidence type="ECO:0000259" key="6">
    <source>
        <dbReference type="PROSITE" id="PS50043"/>
    </source>
</evidence>
<keyword evidence="4" id="KW-0804">Transcription</keyword>
<evidence type="ECO:0000313" key="8">
    <source>
        <dbReference type="EMBL" id="GIJ22802.1"/>
    </source>
</evidence>
<feature type="domain" description="Response regulatory" evidence="7">
    <location>
        <begin position="13"/>
        <end position="131"/>
    </location>
</feature>
<dbReference type="SMART" id="SM00421">
    <property type="entry name" value="HTH_LUXR"/>
    <property type="match status" value="1"/>
</dbReference>
<evidence type="ECO:0000256" key="5">
    <source>
        <dbReference type="PROSITE-ProRule" id="PRU00169"/>
    </source>
</evidence>
<feature type="modified residue" description="4-aspartylphosphate" evidence="5">
    <location>
        <position position="64"/>
    </location>
</feature>
<keyword evidence="1 5" id="KW-0597">Phosphoprotein</keyword>
<dbReference type="GO" id="GO:0003677">
    <property type="term" value="F:DNA binding"/>
    <property type="evidence" value="ECO:0007669"/>
    <property type="project" value="UniProtKB-KW"/>
</dbReference>
<keyword evidence="3 8" id="KW-0238">DNA-binding</keyword>
<dbReference type="PROSITE" id="PS50043">
    <property type="entry name" value="HTH_LUXR_2"/>
    <property type="match status" value="1"/>
</dbReference>
<evidence type="ECO:0000256" key="4">
    <source>
        <dbReference type="ARBA" id="ARBA00023163"/>
    </source>
</evidence>
<organism evidence="8 9">
    <name type="scientific">Micromonospora lutea</name>
    <dbReference type="NCBI Taxonomy" id="419825"/>
    <lineage>
        <taxon>Bacteria</taxon>
        <taxon>Bacillati</taxon>
        <taxon>Actinomycetota</taxon>
        <taxon>Actinomycetes</taxon>
        <taxon>Micromonosporales</taxon>
        <taxon>Micromonosporaceae</taxon>
        <taxon>Micromonospora</taxon>
    </lineage>
</organism>
<dbReference type="RefSeq" id="WP_204000383.1">
    <property type="nucleotide sequence ID" value="NZ_BOPB01000016.1"/>
</dbReference>
<accession>A0ABQ4IY59</accession>
<evidence type="ECO:0000256" key="3">
    <source>
        <dbReference type="ARBA" id="ARBA00023125"/>
    </source>
</evidence>
<dbReference type="SUPFAM" id="SSF46894">
    <property type="entry name" value="C-terminal effector domain of the bipartite response regulators"/>
    <property type="match status" value="1"/>
</dbReference>
<dbReference type="InterPro" id="IPR039420">
    <property type="entry name" value="WalR-like"/>
</dbReference>
<reference evidence="8 9" key="1">
    <citation type="submission" date="2021-01" db="EMBL/GenBank/DDBJ databases">
        <title>Whole genome shotgun sequence of Verrucosispora lutea NBRC 106530.</title>
        <authorList>
            <person name="Komaki H."/>
            <person name="Tamura T."/>
        </authorList>
    </citation>
    <scope>NUCLEOTIDE SEQUENCE [LARGE SCALE GENOMIC DNA]</scope>
    <source>
        <strain evidence="8 9">NBRC 106530</strain>
    </source>
</reference>
<dbReference type="EMBL" id="BOPB01000016">
    <property type="protein sequence ID" value="GIJ22802.1"/>
    <property type="molecule type" value="Genomic_DNA"/>
</dbReference>
<proteinExistence type="predicted"/>
<evidence type="ECO:0000259" key="7">
    <source>
        <dbReference type="PROSITE" id="PS50110"/>
    </source>
</evidence>
<evidence type="ECO:0000313" key="9">
    <source>
        <dbReference type="Proteomes" id="UP000643165"/>
    </source>
</evidence>
<dbReference type="InterPro" id="IPR058245">
    <property type="entry name" value="NreC/VraR/RcsB-like_REC"/>
</dbReference>
<dbReference type="InterPro" id="IPR016032">
    <property type="entry name" value="Sig_transdc_resp-reg_C-effctor"/>
</dbReference>
<gene>
    <name evidence="8" type="ORF">Vlu01_34260</name>
</gene>
<dbReference type="PANTHER" id="PTHR43214">
    <property type="entry name" value="TWO-COMPONENT RESPONSE REGULATOR"/>
    <property type="match status" value="1"/>
</dbReference>
<evidence type="ECO:0000256" key="1">
    <source>
        <dbReference type="ARBA" id="ARBA00022553"/>
    </source>
</evidence>
<feature type="domain" description="HTH luxR-type" evidence="6">
    <location>
        <begin position="157"/>
        <end position="222"/>
    </location>
</feature>
<dbReference type="Gene3D" id="3.40.50.2300">
    <property type="match status" value="1"/>
</dbReference>
<dbReference type="Pfam" id="PF00072">
    <property type="entry name" value="Response_reg"/>
    <property type="match status" value="1"/>
</dbReference>